<dbReference type="GO" id="GO:0005634">
    <property type="term" value="C:nucleus"/>
    <property type="evidence" value="ECO:0007669"/>
    <property type="project" value="TreeGrafter"/>
</dbReference>
<evidence type="ECO:0000256" key="3">
    <source>
        <dbReference type="ARBA" id="ARBA00023172"/>
    </source>
</evidence>
<evidence type="ECO:0000256" key="2">
    <source>
        <dbReference type="ARBA" id="ARBA00022763"/>
    </source>
</evidence>
<dbReference type="GeneID" id="77677083"/>
<keyword evidence="3" id="KW-0233">DNA recombination</keyword>
<dbReference type="Gene3D" id="3.30.390.80">
    <property type="entry name" value="DNA repair protein Rad52/59/22"/>
    <property type="match status" value="1"/>
</dbReference>
<name>A0A086IZM0_NEMA1</name>
<dbReference type="InterPro" id="IPR042525">
    <property type="entry name" value="Rad52_Rad59_Rad22_sf"/>
</dbReference>
<evidence type="ECO:0008006" key="7">
    <source>
        <dbReference type="Google" id="ProtNLM"/>
    </source>
</evidence>
<dbReference type="PANTHER" id="PTHR12132:SF1">
    <property type="entry name" value="DNA REPAIR PROTEIN RAD52 HOMOLOG"/>
    <property type="match status" value="1"/>
</dbReference>
<accession>A0A086IZM0</accession>
<dbReference type="SUPFAM" id="SSF54768">
    <property type="entry name" value="dsRNA-binding domain-like"/>
    <property type="match status" value="1"/>
</dbReference>
<dbReference type="PANTHER" id="PTHR12132">
    <property type="entry name" value="DNA REPAIR AND RECOMBINATION PROTEIN RAD52, RAD59"/>
    <property type="match status" value="1"/>
</dbReference>
<dbReference type="GO" id="GO:0003697">
    <property type="term" value="F:single-stranded DNA binding"/>
    <property type="evidence" value="ECO:0007669"/>
    <property type="project" value="UniProtKB-ARBA"/>
</dbReference>
<dbReference type="FunFam" id="3.30.390.80:FF:000001">
    <property type="entry name" value="DNA repair protein RAD52 homolog"/>
    <property type="match status" value="1"/>
</dbReference>
<sequence>MGKKIDIKQELERQLGPEYISFRNCGYTEEPYIEGWTAVQMANRIFGYNGWSSQVLSVQTVDAEDLPDNRSTISAQAHIRITLKDGIIREDIGFGVAERVNGKGKAIKQAYKSAVTDGIKRALKQFGRAMGSCCNDKNYIRQIRKIRKIDTPIKESELIRPGSKPYTKPEINPKISVGRKGSFIKELETTENKSNKFEGKKITGDKAANKSLLSLDDLLSE</sequence>
<dbReference type="AlphaFoldDB" id="A0A086IZM0"/>
<dbReference type="InterPro" id="IPR007232">
    <property type="entry name" value="Rad52_Rad59_Rad22"/>
</dbReference>
<dbReference type="RefSeq" id="XP_052903893.1">
    <property type="nucleotide sequence ID" value="XM_053049722.1"/>
</dbReference>
<dbReference type="GO" id="GO:0045002">
    <property type="term" value="P:double-strand break repair via single-strand annealing"/>
    <property type="evidence" value="ECO:0007669"/>
    <property type="project" value="TreeGrafter"/>
</dbReference>
<dbReference type="InterPro" id="IPR041247">
    <property type="entry name" value="Rad52_fam"/>
</dbReference>
<dbReference type="HOGENOM" id="CLU_1245694_0_0_1"/>
<keyword evidence="6" id="KW-1185">Reference proteome</keyword>
<comment type="similarity">
    <text evidence="1">Belongs to the RAD52 family.</text>
</comment>
<dbReference type="GO" id="GO:0000724">
    <property type="term" value="P:double-strand break repair via homologous recombination"/>
    <property type="evidence" value="ECO:0007669"/>
    <property type="project" value="UniProtKB-ARBA"/>
</dbReference>
<protein>
    <recommendedName>
        <fullName evidence="7">DNA repair and recombination protein RAD52</fullName>
    </recommendedName>
</protein>
<dbReference type="EMBL" id="AKIJ01000005">
    <property type="protein sequence ID" value="KFG25338.1"/>
    <property type="molecule type" value="Genomic_DNA"/>
</dbReference>
<evidence type="ECO:0000313" key="6">
    <source>
        <dbReference type="Proteomes" id="UP000054524"/>
    </source>
</evidence>
<dbReference type="Proteomes" id="UP000054524">
    <property type="component" value="Unassembled WGS sequence"/>
</dbReference>
<dbReference type="Pfam" id="PF04098">
    <property type="entry name" value="Rad52_Rad22"/>
    <property type="match status" value="1"/>
</dbReference>
<evidence type="ECO:0000313" key="5">
    <source>
        <dbReference type="EMBL" id="KFG25338.1"/>
    </source>
</evidence>
<keyword evidence="4" id="KW-0234">DNA repair</keyword>
<reference evidence="5 6" key="1">
    <citation type="journal article" date="2014" name="Genome Announc.">
        <title>Genome Sequence of the Microsporidian Species Nematocida sp1 Strain ERTm6 (ATCC PRA-372).</title>
        <authorList>
            <person name="Bakowski M.A."/>
            <person name="Priest M."/>
            <person name="Young S."/>
            <person name="Cuomo C.A."/>
            <person name="Troemel E.R."/>
        </authorList>
    </citation>
    <scope>NUCLEOTIDE SEQUENCE [LARGE SCALE GENOMIC DNA]</scope>
    <source>
        <strain evidence="5 6">ERTm6</strain>
    </source>
</reference>
<proteinExistence type="inferred from homology"/>
<evidence type="ECO:0000256" key="4">
    <source>
        <dbReference type="ARBA" id="ARBA00023204"/>
    </source>
</evidence>
<organism evidence="5 6">
    <name type="scientific">Nematocida ausubeli (strain ATCC PRA-371 / ERTm2)</name>
    <name type="common">Nematode killer fungus</name>
    <dbReference type="NCBI Taxonomy" id="1913371"/>
    <lineage>
        <taxon>Eukaryota</taxon>
        <taxon>Fungi</taxon>
        <taxon>Fungi incertae sedis</taxon>
        <taxon>Microsporidia</taxon>
        <taxon>Nematocida</taxon>
    </lineage>
</organism>
<gene>
    <name evidence="5" type="ORF">NESG_02110</name>
</gene>
<dbReference type="GO" id="GO:0006312">
    <property type="term" value="P:mitotic recombination"/>
    <property type="evidence" value="ECO:0007669"/>
    <property type="project" value="TreeGrafter"/>
</dbReference>
<evidence type="ECO:0000256" key="1">
    <source>
        <dbReference type="ARBA" id="ARBA00006638"/>
    </source>
</evidence>
<keyword evidence="2" id="KW-0227">DNA damage</keyword>
<comment type="caution">
    <text evidence="5">The sequence shown here is derived from an EMBL/GenBank/DDBJ whole genome shotgun (WGS) entry which is preliminary data.</text>
</comment>